<sequence>MDTLLLQYKQKMPCSSGFILCPETQDYHDKPRTQHPHINRATSNHNSGHDQERIPNCIHELAPLFASISNHMQYSSHHKFHVSGKLDFLAFSATAYLACPVVVKFHLSMEDPHAVAGTNKAELRFNYV</sequence>
<gene>
    <name evidence="1" type="ORF">VP01_3203g2</name>
</gene>
<keyword evidence="2" id="KW-1185">Reference proteome</keyword>
<accession>A0A0L6UYE7</accession>
<evidence type="ECO:0000313" key="2">
    <source>
        <dbReference type="Proteomes" id="UP000037035"/>
    </source>
</evidence>
<dbReference type="Proteomes" id="UP000037035">
    <property type="component" value="Unassembled WGS sequence"/>
</dbReference>
<name>A0A0L6UYE7_9BASI</name>
<protein>
    <submittedName>
        <fullName evidence="1">Uncharacterized protein</fullName>
    </submittedName>
</protein>
<reference evidence="1 2" key="1">
    <citation type="submission" date="2015-08" db="EMBL/GenBank/DDBJ databases">
        <title>Next Generation Sequencing and Analysis of the Genome of Puccinia sorghi L Schw, the Causal Agent of Maize Common Rust.</title>
        <authorList>
            <person name="Rochi L."/>
            <person name="Burguener G."/>
            <person name="Darino M."/>
            <person name="Turjanski A."/>
            <person name="Kreff E."/>
            <person name="Dieguez M.J."/>
            <person name="Sacco F."/>
        </authorList>
    </citation>
    <scope>NUCLEOTIDE SEQUENCE [LARGE SCALE GENOMIC DNA]</scope>
    <source>
        <strain evidence="1 2">RO10H11247</strain>
    </source>
</reference>
<dbReference type="AlphaFoldDB" id="A0A0L6UYE7"/>
<proteinExistence type="predicted"/>
<comment type="caution">
    <text evidence="1">The sequence shown here is derived from an EMBL/GenBank/DDBJ whole genome shotgun (WGS) entry which is preliminary data.</text>
</comment>
<evidence type="ECO:0000313" key="1">
    <source>
        <dbReference type="EMBL" id="KNZ53558.1"/>
    </source>
</evidence>
<dbReference type="VEuPathDB" id="FungiDB:VP01_3203g2"/>
<organism evidence="1 2">
    <name type="scientific">Puccinia sorghi</name>
    <dbReference type="NCBI Taxonomy" id="27349"/>
    <lineage>
        <taxon>Eukaryota</taxon>
        <taxon>Fungi</taxon>
        <taxon>Dikarya</taxon>
        <taxon>Basidiomycota</taxon>
        <taxon>Pucciniomycotina</taxon>
        <taxon>Pucciniomycetes</taxon>
        <taxon>Pucciniales</taxon>
        <taxon>Pucciniaceae</taxon>
        <taxon>Puccinia</taxon>
    </lineage>
</organism>
<dbReference type="EMBL" id="LAVV01008173">
    <property type="protein sequence ID" value="KNZ53558.1"/>
    <property type="molecule type" value="Genomic_DNA"/>
</dbReference>